<gene>
    <name evidence="1" type="ORF">GNQ48_26875</name>
</gene>
<sequence length="127" mass="14315">MADFEYYIKGDMALRCNSEGLWYLSVGDQVFFLQEEESFWRVLVLLEKPYEEVREKLGGGFCYLNVVLAGLASESDYWIGLALSWIEQGGAEASDLLLARLKGVVEGRSANQKNRHKAFSVLRKIGG</sequence>
<dbReference type="AlphaFoldDB" id="A0A4E0PXS6"/>
<proteinExistence type="predicted"/>
<evidence type="ECO:0000313" key="2">
    <source>
        <dbReference type="Proteomes" id="UP000433532"/>
    </source>
</evidence>
<evidence type="ECO:0000313" key="1">
    <source>
        <dbReference type="EMBL" id="MUI38635.1"/>
    </source>
</evidence>
<dbReference type="Proteomes" id="UP000433532">
    <property type="component" value="Unassembled WGS sequence"/>
</dbReference>
<name>A0A4E0PXS6_PSEAI</name>
<reference evidence="1 2" key="1">
    <citation type="submission" date="2019-11" db="EMBL/GenBank/DDBJ databases">
        <title>Genomes of ocular Pseudomonas aeruginosa isolates.</title>
        <authorList>
            <person name="Khan M."/>
            <person name="Rice S.A."/>
            <person name="Willcox M.D.P."/>
            <person name="Stapleton F."/>
        </authorList>
    </citation>
    <scope>NUCLEOTIDE SEQUENCE [LARGE SCALE GENOMIC DNA]</scope>
    <source>
        <strain evidence="1 2">PA221</strain>
    </source>
</reference>
<organism evidence="1 2">
    <name type="scientific">Pseudomonas aeruginosa</name>
    <dbReference type="NCBI Taxonomy" id="287"/>
    <lineage>
        <taxon>Bacteria</taxon>
        <taxon>Pseudomonadati</taxon>
        <taxon>Pseudomonadota</taxon>
        <taxon>Gammaproteobacteria</taxon>
        <taxon>Pseudomonadales</taxon>
        <taxon>Pseudomonadaceae</taxon>
        <taxon>Pseudomonas</taxon>
    </lineage>
</organism>
<accession>A0A4E0PXS6</accession>
<dbReference type="RefSeq" id="WP_123823007.1">
    <property type="nucleotide sequence ID" value="NZ_BBQK01000060.1"/>
</dbReference>
<protein>
    <submittedName>
        <fullName evidence="1">Uncharacterized protein</fullName>
    </submittedName>
</protein>
<comment type="caution">
    <text evidence="1">The sequence shown here is derived from an EMBL/GenBank/DDBJ whole genome shotgun (WGS) entry which is preliminary data.</text>
</comment>
<dbReference type="EMBL" id="WOAD01000033">
    <property type="protein sequence ID" value="MUI38635.1"/>
    <property type="molecule type" value="Genomic_DNA"/>
</dbReference>